<protein>
    <recommendedName>
        <fullName evidence="3">IS66 family insertion sequence element accessory protein TnpB</fullName>
    </recommendedName>
</protein>
<proteinExistence type="predicted"/>
<reference evidence="1 2" key="1">
    <citation type="submission" date="2017-08" db="EMBL/GenBank/DDBJ databases">
        <title>Halovibrio sewagensis sp. nov., isolated from wastewater of high salinity.</title>
        <authorList>
            <person name="Dong X."/>
            <person name="Zhang G."/>
        </authorList>
    </citation>
    <scope>NUCLEOTIDE SEQUENCE [LARGE SCALE GENOMIC DNA]</scope>
    <source>
        <strain evidence="1 2">YL5-2</strain>
    </source>
</reference>
<evidence type="ECO:0000313" key="1">
    <source>
        <dbReference type="EMBL" id="PAU75358.1"/>
    </source>
</evidence>
<dbReference type="RefSeq" id="WP_095618820.1">
    <property type="nucleotide sequence ID" value="NZ_NSKD01000020.1"/>
</dbReference>
<dbReference type="Proteomes" id="UP000218896">
    <property type="component" value="Unassembled WGS sequence"/>
</dbReference>
<evidence type="ECO:0008006" key="3">
    <source>
        <dbReference type="Google" id="ProtNLM"/>
    </source>
</evidence>
<accession>A0A2A2ERS0</accession>
<dbReference type="NCBIfam" id="NF047593">
    <property type="entry name" value="IS66_ISAeme5_TnpA"/>
    <property type="match status" value="1"/>
</dbReference>
<dbReference type="OrthoDB" id="5769209at2"/>
<keyword evidence="2" id="KW-1185">Reference proteome</keyword>
<dbReference type="EMBL" id="NSKD01000020">
    <property type="protein sequence ID" value="PAU75358.1"/>
    <property type="molecule type" value="Genomic_DNA"/>
</dbReference>
<sequence length="96" mass="10304">MSKRRTPEQWQALVDQQRDSGLSAMQFCKQQSIGYASFCNWRKRLSDAQAGESAAAAEASFVDLSSLMGASSSSGSGWNIVLSLGNGVELRLSQNG</sequence>
<comment type="caution">
    <text evidence="1">The sequence shown here is derived from an EMBL/GenBank/DDBJ whole genome shotgun (WGS) entry which is preliminary data.</text>
</comment>
<evidence type="ECO:0000313" key="2">
    <source>
        <dbReference type="Proteomes" id="UP000218896"/>
    </source>
</evidence>
<dbReference type="AlphaFoldDB" id="A0A2A2ERS0"/>
<name>A0A2A2ERS0_9GAMM</name>
<gene>
    <name evidence="1" type="ORF">CK501_16580</name>
</gene>
<organism evidence="1 2">
    <name type="scientific">Halovibrio salipaludis</name>
    <dbReference type="NCBI Taxonomy" id="2032626"/>
    <lineage>
        <taxon>Bacteria</taxon>
        <taxon>Pseudomonadati</taxon>
        <taxon>Pseudomonadota</taxon>
        <taxon>Gammaproteobacteria</taxon>
        <taxon>Oceanospirillales</taxon>
        <taxon>Halomonadaceae</taxon>
        <taxon>Halovibrio</taxon>
    </lineage>
</organism>